<gene>
    <name evidence="2" type="ORF">ESZ48_16940</name>
</gene>
<keyword evidence="3" id="KW-1185">Reference proteome</keyword>
<dbReference type="Proteomes" id="UP000289792">
    <property type="component" value="Unassembled WGS sequence"/>
</dbReference>
<proteinExistence type="predicted"/>
<organism evidence="2 3">
    <name type="scientific">Gelidibacter gilvus</name>
    <dbReference type="NCBI Taxonomy" id="59602"/>
    <lineage>
        <taxon>Bacteria</taxon>
        <taxon>Pseudomonadati</taxon>
        <taxon>Bacteroidota</taxon>
        <taxon>Flavobacteriia</taxon>
        <taxon>Flavobacteriales</taxon>
        <taxon>Flavobacteriaceae</taxon>
        <taxon>Gelidibacter</taxon>
    </lineage>
</organism>
<protein>
    <recommendedName>
        <fullName evidence="4">DUF2846 domain-containing protein</fullName>
    </recommendedName>
</protein>
<evidence type="ECO:0000256" key="1">
    <source>
        <dbReference type="SAM" id="SignalP"/>
    </source>
</evidence>
<reference evidence="2 3" key="1">
    <citation type="submission" date="2019-01" db="EMBL/GenBank/DDBJ databases">
        <title>Genome sequence of the Antarctic species Gelidibacter gilvus ACAM 158(T).</title>
        <authorList>
            <person name="Bowman J.P."/>
        </authorList>
    </citation>
    <scope>NUCLEOTIDE SEQUENCE [LARGE SCALE GENOMIC DNA]</scope>
    <source>
        <strain evidence="2 3">IC158</strain>
    </source>
</reference>
<comment type="caution">
    <text evidence="2">The sequence shown here is derived from an EMBL/GenBank/DDBJ whole genome shotgun (WGS) entry which is preliminary data.</text>
</comment>
<dbReference type="AlphaFoldDB" id="A0A4Q0XCD5"/>
<evidence type="ECO:0000313" key="2">
    <source>
        <dbReference type="EMBL" id="RXJ44643.1"/>
    </source>
</evidence>
<feature type="chain" id="PRO_5020665162" description="DUF2846 domain-containing protein" evidence="1">
    <location>
        <begin position="22"/>
        <end position="149"/>
    </location>
</feature>
<evidence type="ECO:0000313" key="3">
    <source>
        <dbReference type="Proteomes" id="UP000289792"/>
    </source>
</evidence>
<dbReference type="EMBL" id="SDDZ01000015">
    <property type="protein sequence ID" value="RXJ44643.1"/>
    <property type="molecule type" value="Genomic_DNA"/>
</dbReference>
<dbReference type="RefSeq" id="WP_129018689.1">
    <property type="nucleotide sequence ID" value="NZ_SDDZ01000015.1"/>
</dbReference>
<evidence type="ECO:0008006" key="4">
    <source>
        <dbReference type="Google" id="ProtNLM"/>
    </source>
</evidence>
<sequence length="149" mass="17209">MKFKIAILCVVVLQMTSCALKPTTSEYTFIKTDLEKVDLDHLGDGTVLIYNGANMLHKMDNTARLNIWIDGKSLGQIRPSEYVIINLEYGKHHFKALHIDVVNMRSEHDVEIDKNTKVINIKPNITSNRLIVTNEFPETFEKFKYAERR</sequence>
<feature type="signal peptide" evidence="1">
    <location>
        <begin position="1"/>
        <end position="21"/>
    </location>
</feature>
<keyword evidence="1" id="KW-0732">Signal</keyword>
<name>A0A4Q0XCD5_9FLAO</name>
<dbReference type="OrthoDB" id="1369691at2"/>
<accession>A0A4Q0XCD5</accession>